<feature type="compositionally biased region" description="Acidic residues" evidence="1">
    <location>
        <begin position="45"/>
        <end position="60"/>
    </location>
</feature>
<reference evidence="3 4" key="1">
    <citation type="journal article" date="2014" name="PLoS Genet.">
        <title>Phylogenetically driven sequencing of extremely halophilic archaea reveals strategies for static and dynamic osmo-response.</title>
        <authorList>
            <person name="Becker E.A."/>
            <person name="Seitzer P.M."/>
            <person name="Tritt A."/>
            <person name="Larsen D."/>
            <person name="Krusor M."/>
            <person name="Yao A.I."/>
            <person name="Wu D."/>
            <person name="Madern D."/>
            <person name="Eisen J.A."/>
            <person name="Darling A.E."/>
            <person name="Facciotti M.T."/>
        </authorList>
    </citation>
    <scope>NUCLEOTIDE SEQUENCE [LARGE SCALE GENOMIC DNA]</scope>
    <source>
        <strain evidence="4">DSM 18310 / JCM 13924 / TL6</strain>
    </source>
</reference>
<organism evidence="3 4">
    <name type="scientific">Haloferax prahovense (strain DSM 18310 / JCM 13924 / TL6)</name>
    <dbReference type="NCBI Taxonomy" id="1227461"/>
    <lineage>
        <taxon>Archaea</taxon>
        <taxon>Methanobacteriati</taxon>
        <taxon>Methanobacteriota</taxon>
        <taxon>Stenosarchaea group</taxon>
        <taxon>Halobacteria</taxon>
        <taxon>Halobacteriales</taxon>
        <taxon>Haloferacaceae</taxon>
        <taxon>Haloferax</taxon>
    </lineage>
</organism>
<dbReference type="OrthoDB" id="157634at2157"/>
<feature type="region of interest" description="Disordered" evidence="1">
    <location>
        <begin position="1"/>
        <end position="66"/>
    </location>
</feature>
<comment type="caution">
    <text evidence="3">The sequence shown here is derived from an EMBL/GenBank/DDBJ whole genome shotgun (WGS) entry which is preliminary data.</text>
</comment>
<evidence type="ECO:0000256" key="1">
    <source>
        <dbReference type="SAM" id="MobiDB-lite"/>
    </source>
</evidence>
<evidence type="ECO:0000313" key="4">
    <source>
        <dbReference type="Proteomes" id="UP000011559"/>
    </source>
</evidence>
<feature type="compositionally biased region" description="Acidic residues" evidence="1">
    <location>
        <begin position="10"/>
        <end position="22"/>
    </location>
</feature>
<dbReference type="RefSeq" id="WP_008096429.1">
    <property type="nucleotide sequence ID" value="NZ_AOLG01000054.1"/>
</dbReference>
<name>M0G0Y2_HALPT</name>
<protein>
    <recommendedName>
        <fullName evidence="2">DUF7573 domain-containing protein</fullName>
    </recommendedName>
</protein>
<feature type="domain" description="DUF7573" evidence="2">
    <location>
        <begin position="67"/>
        <end position="104"/>
    </location>
</feature>
<sequence length="104" mass="11013">MPNRSLDDFAGGDDEAADDSDSVDTVASAADPEPTDAATSADEPATADDVDGSSDSDDADGRDVSTLATYRWTPEATACPQCGESVRKRWLDGDEYVCLDCKDW</sequence>
<keyword evidence="4" id="KW-1185">Reference proteome</keyword>
<dbReference type="EMBL" id="AOLG01000054">
    <property type="protein sequence ID" value="ELZ65182.1"/>
    <property type="molecule type" value="Genomic_DNA"/>
</dbReference>
<evidence type="ECO:0000313" key="3">
    <source>
        <dbReference type="EMBL" id="ELZ65182.1"/>
    </source>
</evidence>
<gene>
    <name evidence="3" type="ORF">C457_16812</name>
</gene>
<accession>M0G0Y2</accession>
<dbReference type="AlphaFoldDB" id="M0G0Y2"/>
<dbReference type="PATRIC" id="fig|1227461.3.peg.3293"/>
<dbReference type="InterPro" id="IPR055995">
    <property type="entry name" value="DUF7573"/>
</dbReference>
<proteinExistence type="predicted"/>
<dbReference type="Pfam" id="PF24458">
    <property type="entry name" value="DUF7573"/>
    <property type="match status" value="1"/>
</dbReference>
<dbReference type="Proteomes" id="UP000011559">
    <property type="component" value="Unassembled WGS sequence"/>
</dbReference>
<evidence type="ECO:0000259" key="2">
    <source>
        <dbReference type="Pfam" id="PF24458"/>
    </source>
</evidence>